<protein>
    <submittedName>
        <fullName evidence="1">Uncharacterized protein</fullName>
    </submittedName>
</protein>
<gene>
    <name evidence="1" type="ORF">G2W53_020206</name>
</gene>
<accession>A0A834WNB1</accession>
<keyword evidence="2" id="KW-1185">Reference proteome</keyword>
<evidence type="ECO:0000313" key="1">
    <source>
        <dbReference type="EMBL" id="KAF7829042.1"/>
    </source>
</evidence>
<organism evidence="1 2">
    <name type="scientific">Senna tora</name>
    <dbReference type="NCBI Taxonomy" id="362788"/>
    <lineage>
        <taxon>Eukaryota</taxon>
        <taxon>Viridiplantae</taxon>
        <taxon>Streptophyta</taxon>
        <taxon>Embryophyta</taxon>
        <taxon>Tracheophyta</taxon>
        <taxon>Spermatophyta</taxon>
        <taxon>Magnoliopsida</taxon>
        <taxon>eudicotyledons</taxon>
        <taxon>Gunneridae</taxon>
        <taxon>Pentapetalae</taxon>
        <taxon>rosids</taxon>
        <taxon>fabids</taxon>
        <taxon>Fabales</taxon>
        <taxon>Fabaceae</taxon>
        <taxon>Caesalpinioideae</taxon>
        <taxon>Cassia clade</taxon>
        <taxon>Senna</taxon>
    </lineage>
</organism>
<comment type="caution">
    <text evidence="1">The sequence shown here is derived from an EMBL/GenBank/DDBJ whole genome shotgun (WGS) entry which is preliminary data.</text>
</comment>
<sequence length="82" mass="9738">MLDKEEEADRLATFSLHREEGRLIATSGRQKFFDDDGDARCYDGELLHGVKRDVRKRRGDVRKRGRTEWIERSRVRWSVSVM</sequence>
<evidence type="ECO:0000313" key="2">
    <source>
        <dbReference type="Proteomes" id="UP000634136"/>
    </source>
</evidence>
<dbReference type="Proteomes" id="UP000634136">
    <property type="component" value="Unassembled WGS sequence"/>
</dbReference>
<dbReference type="AlphaFoldDB" id="A0A834WNB1"/>
<proteinExistence type="predicted"/>
<reference evidence="1" key="1">
    <citation type="submission" date="2020-09" db="EMBL/GenBank/DDBJ databases">
        <title>Genome-Enabled Discovery of Anthraquinone Biosynthesis in Senna tora.</title>
        <authorList>
            <person name="Kang S.-H."/>
            <person name="Pandey R.P."/>
            <person name="Lee C.-M."/>
            <person name="Sim J.-S."/>
            <person name="Jeong J.-T."/>
            <person name="Choi B.-S."/>
            <person name="Jung M."/>
            <person name="Ginzburg D."/>
            <person name="Zhao K."/>
            <person name="Won S.Y."/>
            <person name="Oh T.-J."/>
            <person name="Yu Y."/>
            <person name="Kim N.-H."/>
            <person name="Lee O.R."/>
            <person name="Lee T.-H."/>
            <person name="Bashyal P."/>
            <person name="Kim T.-S."/>
            <person name="Lee W.-H."/>
            <person name="Kawkins C."/>
            <person name="Kim C.-K."/>
            <person name="Kim J.S."/>
            <person name="Ahn B.O."/>
            <person name="Rhee S.Y."/>
            <person name="Sohng J.K."/>
        </authorList>
    </citation>
    <scope>NUCLEOTIDE SEQUENCE</scope>
    <source>
        <tissue evidence="1">Leaf</tissue>
    </source>
</reference>
<dbReference type="EMBL" id="JAAIUW010000006">
    <property type="protein sequence ID" value="KAF7829042.1"/>
    <property type="molecule type" value="Genomic_DNA"/>
</dbReference>
<name>A0A834WNB1_9FABA</name>